<name>A0A183EJL3_9BILA</name>
<reference evidence="4" key="1">
    <citation type="submission" date="2016-06" db="UniProtKB">
        <authorList>
            <consortium name="WormBaseParasite"/>
        </authorList>
    </citation>
    <scope>IDENTIFICATION</scope>
</reference>
<dbReference type="AlphaFoldDB" id="A0A183EJL3"/>
<organism evidence="4">
    <name type="scientific">Gongylonema pulchrum</name>
    <dbReference type="NCBI Taxonomy" id="637853"/>
    <lineage>
        <taxon>Eukaryota</taxon>
        <taxon>Metazoa</taxon>
        <taxon>Ecdysozoa</taxon>
        <taxon>Nematoda</taxon>
        <taxon>Chromadorea</taxon>
        <taxon>Rhabditida</taxon>
        <taxon>Spirurina</taxon>
        <taxon>Spiruromorpha</taxon>
        <taxon>Spiruroidea</taxon>
        <taxon>Gongylonematidae</taxon>
        <taxon>Gongylonema</taxon>
    </lineage>
</organism>
<reference evidence="2 3" key="2">
    <citation type="submission" date="2018-11" db="EMBL/GenBank/DDBJ databases">
        <authorList>
            <consortium name="Pathogen Informatics"/>
        </authorList>
    </citation>
    <scope>NUCLEOTIDE SEQUENCE [LARGE SCALE GENOMIC DNA]</scope>
</reference>
<evidence type="ECO:0000313" key="4">
    <source>
        <dbReference type="WBParaSite" id="GPUH_0002117901-mRNA-1"/>
    </source>
</evidence>
<accession>A0A183EJL3</accession>
<feature type="transmembrane region" description="Helical" evidence="1">
    <location>
        <begin position="6"/>
        <end position="26"/>
    </location>
</feature>
<sequence>MLLVGTAALLIARLLLMIEIFVGIIADGRKFPPTRLYGEIWGSTATHDNNNGKGIIRTRNADFLAAFAHIPRSEAGASPMLRGAKEAAAREKLPLCDRC</sequence>
<dbReference type="EMBL" id="UYRT01091944">
    <property type="protein sequence ID" value="VDN37610.1"/>
    <property type="molecule type" value="Genomic_DNA"/>
</dbReference>
<keyword evidence="1" id="KW-1133">Transmembrane helix</keyword>
<proteinExistence type="predicted"/>
<keyword evidence="1" id="KW-0812">Transmembrane</keyword>
<dbReference type="WBParaSite" id="GPUH_0002117901-mRNA-1">
    <property type="protein sequence ID" value="GPUH_0002117901-mRNA-1"/>
    <property type="gene ID" value="GPUH_0002117901"/>
</dbReference>
<dbReference type="Proteomes" id="UP000271098">
    <property type="component" value="Unassembled WGS sequence"/>
</dbReference>
<evidence type="ECO:0000256" key="1">
    <source>
        <dbReference type="SAM" id="Phobius"/>
    </source>
</evidence>
<gene>
    <name evidence="2" type="ORF">GPUH_LOCUS21153</name>
</gene>
<protein>
    <submittedName>
        <fullName evidence="4">Secreted protein</fullName>
    </submittedName>
</protein>
<evidence type="ECO:0000313" key="2">
    <source>
        <dbReference type="EMBL" id="VDN37610.1"/>
    </source>
</evidence>
<evidence type="ECO:0000313" key="3">
    <source>
        <dbReference type="Proteomes" id="UP000271098"/>
    </source>
</evidence>
<keyword evidence="1" id="KW-0472">Membrane</keyword>
<keyword evidence="3" id="KW-1185">Reference proteome</keyword>